<comment type="caution">
    <text evidence="8">The sequence shown here is derived from an EMBL/GenBank/DDBJ whole genome shotgun (WGS) entry which is preliminary data.</text>
</comment>
<dbReference type="AlphaFoldDB" id="A0AAN9BQ51"/>
<dbReference type="PROSITE" id="PS51665">
    <property type="entry name" value="ENKURIN"/>
    <property type="match status" value="1"/>
</dbReference>
<feature type="domain" description="Enkurin" evidence="7">
    <location>
        <begin position="157"/>
        <end position="249"/>
    </location>
</feature>
<keyword evidence="9" id="KW-1185">Reference proteome</keyword>
<gene>
    <name evidence="8" type="ORF">V1264_013264</name>
</gene>
<sequence length="251" mass="29216">MDTSIYALLPEEERKEEKPKRYTSKFRQTAKEEYAGGRGNYRTMGQAKVPVPTTDSYLKKHEKEPVLPRKEEFHYPDEAYNRPPVPGRTNQPLMGLKTNKNFITTNAVENITSVPKKPAKKFVDTKNGDAHNLIPSGLQPVFVHKKNFGEVPVYLNKRNEEVKRAQEEYDAYVSEHFRRGALRSLTNDERQIIIDGLKANWEDVHERYQGISVVTDTTPKKNRKERMEAHMKQLEKDIEMFEKFTTIYIGN</sequence>
<accession>A0AAN9BQ51</accession>
<comment type="subcellular location">
    <subcellularLocation>
        <location evidence="1">Cell projection</location>
        <location evidence="1">Cilium</location>
    </subcellularLocation>
    <subcellularLocation>
        <location evidence="2">Cytoplasm</location>
        <location evidence="2">Cytoskeleton</location>
    </subcellularLocation>
</comment>
<proteinExistence type="predicted"/>
<evidence type="ECO:0000256" key="1">
    <source>
        <dbReference type="ARBA" id="ARBA00004138"/>
    </source>
</evidence>
<dbReference type="GO" id="GO:0005879">
    <property type="term" value="C:axonemal microtubule"/>
    <property type="evidence" value="ECO:0007669"/>
    <property type="project" value="TreeGrafter"/>
</dbReference>
<dbReference type="GO" id="GO:0005516">
    <property type="term" value="F:calmodulin binding"/>
    <property type="evidence" value="ECO:0007669"/>
    <property type="project" value="TreeGrafter"/>
</dbReference>
<feature type="region of interest" description="Disordered" evidence="6">
    <location>
        <begin position="1"/>
        <end position="25"/>
    </location>
</feature>
<dbReference type="EMBL" id="JBAMIC010000003">
    <property type="protein sequence ID" value="KAK7109176.1"/>
    <property type="molecule type" value="Genomic_DNA"/>
</dbReference>
<name>A0AAN9BQ51_9CAEN</name>
<evidence type="ECO:0000313" key="9">
    <source>
        <dbReference type="Proteomes" id="UP001374579"/>
    </source>
</evidence>
<dbReference type="PANTHER" id="PTHR21490:SF0">
    <property type="entry name" value="ENKURIN"/>
    <property type="match status" value="1"/>
</dbReference>
<evidence type="ECO:0000256" key="2">
    <source>
        <dbReference type="ARBA" id="ARBA00004245"/>
    </source>
</evidence>
<dbReference type="InterPro" id="IPR027012">
    <property type="entry name" value="Enkurin_dom"/>
</dbReference>
<reference evidence="8 9" key="1">
    <citation type="submission" date="2024-02" db="EMBL/GenBank/DDBJ databases">
        <title>Chromosome-scale genome assembly of the rough periwinkle Littorina saxatilis.</title>
        <authorList>
            <person name="De Jode A."/>
            <person name="Faria R."/>
            <person name="Formenti G."/>
            <person name="Sims Y."/>
            <person name="Smith T.P."/>
            <person name="Tracey A."/>
            <person name="Wood J.M.D."/>
            <person name="Zagrodzka Z.B."/>
            <person name="Johannesson K."/>
            <person name="Butlin R.K."/>
            <person name="Leder E.H."/>
        </authorList>
    </citation>
    <scope>NUCLEOTIDE SEQUENCE [LARGE SCALE GENOMIC DNA]</scope>
    <source>
        <strain evidence="8">Snail1</strain>
        <tissue evidence="8">Muscle</tissue>
    </source>
</reference>
<dbReference type="InterPro" id="IPR052102">
    <property type="entry name" value="Enkurin_domain-protein"/>
</dbReference>
<dbReference type="PANTHER" id="PTHR21490">
    <property type="entry name" value="ENKURIN-RELATED"/>
    <property type="match status" value="1"/>
</dbReference>
<feature type="region of interest" description="Disordered" evidence="6">
    <location>
        <begin position="76"/>
        <end position="95"/>
    </location>
</feature>
<keyword evidence="5" id="KW-0966">Cell projection</keyword>
<keyword evidence="4" id="KW-0206">Cytoskeleton</keyword>
<evidence type="ECO:0000313" key="8">
    <source>
        <dbReference type="EMBL" id="KAK7109176.1"/>
    </source>
</evidence>
<keyword evidence="3" id="KW-0963">Cytoplasm</keyword>
<evidence type="ECO:0000256" key="5">
    <source>
        <dbReference type="ARBA" id="ARBA00023273"/>
    </source>
</evidence>
<dbReference type="Proteomes" id="UP001374579">
    <property type="component" value="Unassembled WGS sequence"/>
</dbReference>
<organism evidence="8 9">
    <name type="scientific">Littorina saxatilis</name>
    <dbReference type="NCBI Taxonomy" id="31220"/>
    <lineage>
        <taxon>Eukaryota</taxon>
        <taxon>Metazoa</taxon>
        <taxon>Spiralia</taxon>
        <taxon>Lophotrochozoa</taxon>
        <taxon>Mollusca</taxon>
        <taxon>Gastropoda</taxon>
        <taxon>Caenogastropoda</taxon>
        <taxon>Littorinimorpha</taxon>
        <taxon>Littorinoidea</taxon>
        <taxon>Littorinidae</taxon>
        <taxon>Littorina</taxon>
    </lineage>
</organism>
<protein>
    <recommendedName>
        <fullName evidence="7">Enkurin domain-containing protein</fullName>
    </recommendedName>
</protein>
<evidence type="ECO:0000256" key="3">
    <source>
        <dbReference type="ARBA" id="ARBA00022490"/>
    </source>
</evidence>
<evidence type="ECO:0000256" key="6">
    <source>
        <dbReference type="SAM" id="MobiDB-lite"/>
    </source>
</evidence>
<evidence type="ECO:0000259" key="7">
    <source>
        <dbReference type="PROSITE" id="PS51665"/>
    </source>
</evidence>
<feature type="compositionally biased region" description="Basic and acidic residues" evidence="6">
    <location>
        <begin position="11"/>
        <end position="20"/>
    </location>
</feature>
<dbReference type="GO" id="GO:0001669">
    <property type="term" value="C:acrosomal vesicle"/>
    <property type="evidence" value="ECO:0007669"/>
    <property type="project" value="TreeGrafter"/>
</dbReference>
<evidence type="ECO:0000256" key="4">
    <source>
        <dbReference type="ARBA" id="ARBA00023212"/>
    </source>
</evidence>
<dbReference type="Pfam" id="PF13864">
    <property type="entry name" value="Enkurin"/>
    <property type="match status" value="1"/>
</dbReference>